<keyword evidence="1" id="KW-0812">Transmembrane</keyword>
<proteinExistence type="predicted"/>
<keyword evidence="3" id="KW-1185">Reference proteome</keyword>
<dbReference type="Proteomes" id="UP001497482">
    <property type="component" value="Chromosome 3"/>
</dbReference>
<protein>
    <recommendedName>
        <fullName evidence="4">Secreted protein</fullName>
    </recommendedName>
</protein>
<evidence type="ECO:0008006" key="4">
    <source>
        <dbReference type="Google" id="ProtNLM"/>
    </source>
</evidence>
<keyword evidence="1" id="KW-0472">Membrane</keyword>
<sequence length="94" mass="10328">MSQSFKALFASPFTTFFIFRRLSAVLTSASFTAALLFLRGALTGVIHSPRPGAVMRGGLPLIVFTIRPLFHCPLMFRSSADLLCVLPVDFRPPI</sequence>
<organism evidence="2 3">
    <name type="scientific">Knipowitschia caucasica</name>
    <name type="common">Caucasian dwarf goby</name>
    <name type="synonym">Pomatoschistus caucasicus</name>
    <dbReference type="NCBI Taxonomy" id="637954"/>
    <lineage>
        <taxon>Eukaryota</taxon>
        <taxon>Metazoa</taxon>
        <taxon>Chordata</taxon>
        <taxon>Craniata</taxon>
        <taxon>Vertebrata</taxon>
        <taxon>Euteleostomi</taxon>
        <taxon>Actinopterygii</taxon>
        <taxon>Neopterygii</taxon>
        <taxon>Teleostei</taxon>
        <taxon>Neoteleostei</taxon>
        <taxon>Acanthomorphata</taxon>
        <taxon>Gobiaria</taxon>
        <taxon>Gobiiformes</taxon>
        <taxon>Gobioidei</taxon>
        <taxon>Gobiidae</taxon>
        <taxon>Gobiinae</taxon>
        <taxon>Knipowitschia</taxon>
    </lineage>
</organism>
<dbReference type="EMBL" id="OZ035825">
    <property type="protein sequence ID" value="CAL1602093.1"/>
    <property type="molecule type" value="Genomic_DNA"/>
</dbReference>
<accession>A0AAV2LLL3</accession>
<feature type="transmembrane region" description="Helical" evidence="1">
    <location>
        <begin position="53"/>
        <end position="70"/>
    </location>
</feature>
<dbReference type="AlphaFoldDB" id="A0AAV2LLL3"/>
<reference evidence="2 3" key="1">
    <citation type="submission" date="2024-04" db="EMBL/GenBank/DDBJ databases">
        <authorList>
            <person name="Waldvogel A.-M."/>
            <person name="Schoenle A."/>
        </authorList>
    </citation>
    <scope>NUCLEOTIDE SEQUENCE [LARGE SCALE GENOMIC DNA]</scope>
</reference>
<keyword evidence="1" id="KW-1133">Transmembrane helix</keyword>
<evidence type="ECO:0000313" key="2">
    <source>
        <dbReference type="EMBL" id="CAL1602093.1"/>
    </source>
</evidence>
<evidence type="ECO:0000256" key="1">
    <source>
        <dbReference type="SAM" id="Phobius"/>
    </source>
</evidence>
<gene>
    <name evidence="2" type="ORF">KC01_LOCUS29921</name>
</gene>
<name>A0AAV2LLL3_KNICA</name>
<evidence type="ECO:0000313" key="3">
    <source>
        <dbReference type="Proteomes" id="UP001497482"/>
    </source>
</evidence>